<evidence type="ECO:0000256" key="6">
    <source>
        <dbReference type="PROSITE-ProRule" id="PRU01240"/>
    </source>
</evidence>
<keyword evidence="9" id="KW-1185">Reference proteome</keyword>
<dbReference type="Pfam" id="PF00082">
    <property type="entry name" value="Peptidase_S8"/>
    <property type="match status" value="1"/>
</dbReference>
<dbReference type="PANTHER" id="PTHR43399">
    <property type="entry name" value="SUBTILISIN-RELATED"/>
    <property type="match status" value="1"/>
</dbReference>
<dbReference type="InterPro" id="IPR000209">
    <property type="entry name" value="Peptidase_S8/S53_dom"/>
</dbReference>
<dbReference type="GO" id="GO:0006508">
    <property type="term" value="P:proteolysis"/>
    <property type="evidence" value="ECO:0007669"/>
    <property type="project" value="UniProtKB-KW"/>
</dbReference>
<organism evidence="8 9">
    <name type="scientific">Candidatus Brevifilum fermentans</name>
    <dbReference type="NCBI Taxonomy" id="1986204"/>
    <lineage>
        <taxon>Bacteria</taxon>
        <taxon>Bacillati</taxon>
        <taxon>Chloroflexota</taxon>
        <taxon>Anaerolineae</taxon>
        <taxon>Anaerolineales</taxon>
        <taxon>Anaerolineaceae</taxon>
        <taxon>Candidatus Brevifilum</taxon>
    </lineage>
</organism>
<dbReference type="Gene3D" id="2.60.40.1120">
    <property type="entry name" value="Carboxypeptidase-like, regulatory domain"/>
    <property type="match status" value="1"/>
</dbReference>
<keyword evidence="4 6" id="KW-0720">Serine protease</keyword>
<evidence type="ECO:0000256" key="4">
    <source>
        <dbReference type="ARBA" id="ARBA00022825"/>
    </source>
</evidence>
<name>A0A1Y6K1Z9_9CHLR</name>
<dbReference type="InterPro" id="IPR008969">
    <property type="entry name" value="CarboxyPept-like_regulatory"/>
</dbReference>
<sequence>MFKTNYLKISSFFLIVGFLFVSILPLHVLAEDIEPQTPVFVDPQVVQDLQSKGTTSYWIDFKNQPDLTPAYTMDWRSRGQYVYEQLSKEADQSQRNVRAYLDEGNISYQSFWIKNSILVLESNLNVVNGLLNFSEISAIRPVKEYLLYAPEQVDSAFDNGINGVGSNISRVKADQAWALGYTGEGLVVANIDTGVRYTHQALVNQYRGNLGGGSFDHDYNWFDPYNTYLSPADGHGHGTHTMGTAIGDDGGANQIGMAPGANWIACRGCNSNSCADSALLTCAQFITAPTKTDGTVPNPDLRAHVVNNSWGDCNRSYDDWYQDVVDAWHAAGIYPVFSNGNNSNCGYSRPPGLNTVGNPARYGNVTGVGSSGNSDGQYATHSNWGPTDNPDTINAKAGFDMMKPQVVAPGVNIRSSVPSSDTAYQNGWSGTSMSAPHVTGLVALMWQAGPCLVGDYALTETLLEDTATPMTYDDGSPLTPTNYPNFATGWGEINALAAVQAAASICGATTLRGVVSGLEMCDVNPAPLGGATVNIYDHGALLTSLTTDGGGNYIFALDAGTYDLEVVMNGYVTQTVFGVVLEEGANLVNNFELRLNAPCLSVAPTSLVETLAPDRTKTQTLKLSNTGAGKADFTLIDMPVPLLPDVQLVSDPSFEGYTPNSFWKEYSELFGTPLCTIDDCGTGTGTGPRTGDVWSWFGGSYSGDSGYVSQDVTIGVGLAELSFYVEQYVCGIGGVNNYLRLLIDDHEIWRTDGTDPACGVFGYRQIELDVSAYADGNLHEIKFDSNTVGEGNFFLDDVELYLSPASDVPWLSENPESGTIPPGGEVNITVTFDSTGLVKGEYLAKIRIRSPQAPMIDVPVTLVVTEGSGNRTFLPLIVR</sequence>
<feature type="active site" description="Charge relay system" evidence="5 6">
    <location>
        <position position="192"/>
    </location>
</feature>
<dbReference type="KEGG" id="abat:CFX1CAM_0650"/>
<dbReference type="PROSITE" id="PS00138">
    <property type="entry name" value="SUBTILASE_SER"/>
    <property type="match status" value="1"/>
</dbReference>
<comment type="similarity">
    <text evidence="1 6">Belongs to the peptidase S8 family.</text>
</comment>
<evidence type="ECO:0000313" key="9">
    <source>
        <dbReference type="Proteomes" id="UP000195514"/>
    </source>
</evidence>
<keyword evidence="3 6" id="KW-0378">Hydrolase</keyword>
<dbReference type="Gene3D" id="2.60.40.10">
    <property type="entry name" value="Immunoglobulins"/>
    <property type="match status" value="1"/>
</dbReference>
<protein>
    <submittedName>
        <fullName evidence="8">Putative Subtilisin</fullName>
        <ecNumber evidence="8">3.4.21.62</ecNumber>
    </submittedName>
</protein>
<dbReference type="Gene3D" id="3.40.50.200">
    <property type="entry name" value="Peptidase S8/S53 domain"/>
    <property type="match status" value="1"/>
</dbReference>
<dbReference type="RefSeq" id="WP_087861638.1">
    <property type="nucleotide sequence ID" value="NZ_LT859958.1"/>
</dbReference>
<dbReference type="Pfam" id="PF13620">
    <property type="entry name" value="CarboxypepD_reg"/>
    <property type="match status" value="1"/>
</dbReference>
<dbReference type="InterPro" id="IPR015500">
    <property type="entry name" value="Peptidase_S8_subtilisin-rel"/>
</dbReference>
<gene>
    <name evidence="8" type="ORF">CFX1CAM_0650</name>
</gene>
<keyword evidence="2 6" id="KW-0645">Protease</keyword>
<proteinExistence type="inferred from homology"/>
<evidence type="ECO:0000256" key="3">
    <source>
        <dbReference type="ARBA" id="ARBA00022801"/>
    </source>
</evidence>
<dbReference type="InterPro" id="IPR023828">
    <property type="entry name" value="Peptidase_S8_Ser-AS"/>
</dbReference>
<dbReference type="AlphaFoldDB" id="A0A1Y6K1Z9"/>
<evidence type="ECO:0000313" key="8">
    <source>
        <dbReference type="EMBL" id="SMX53715.1"/>
    </source>
</evidence>
<dbReference type="SUPFAM" id="SSF49464">
    <property type="entry name" value="Carboxypeptidase regulatory domain-like"/>
    <property type="match status" value="1"/>
</dbReference>
<dbReference type="OrthoDB" id="9798386at2"/>
<dbReference type="InterPro" id="IPR013783">
    <property type="entry name" value="Ig-like_fold"/>
</dbReference>
<dbReference type="GO" id="GO:0004252">
    <property type="term" value="F:serine-type endopeptidase activity"/>
    <property type="evidence" value="ECO:0007669"/>
    <property type="project" value="UniProtKB-UniRule"/>
</dbReference>
<dbReference type="PRINTS" id="PR00723">
    <property type="entry name" value="SUBTILISIN"/>
</dbReference>
<dbReference type="SUPFAM" id="SSF52743">
    <property type="entry name" value="Subtilisin-like"/>
    <property type="match status" value="1"/>
</dbReference>
<evidence type="ECO:0000256" key="1">
    <source>
        <dbReference type="ARBA" id="ARBA00011073"/>
    </source>
</evidence>
<feature type="domain" description="Peptidase S8/S53" evidence="7">
    <location>
        <begin position="183"/>
        <end position="491"/>
    </location>
</feature>
<dbReference type="PANTHER" id="PTHR43399:SF4">
    <property type="entry name" value="CELL WALL-ASSOCIATED PROTEASE"/>
    <property type="match status" value="1"/>
</dbReference>
<dbReference type="EMBL" id="LT859958">
    <property type="protein sequence ID" value="SMX53715.1"/>
    <property type="molecule type" value="Genomic_DNA"/>
</dbReference>
<dbReference type="InterPro" id="IPR051048">
    <property type="entry name" value="Peptidase_S8/S53_subtilisin"/>
</dbReference>
<feature type="active site" description="Charge relay system" evidence="5 6">
    <location>
        <position position="237"/>
    </location>
</feature>
<evidence type="ECO:0000259" key="7">
    <source>
        <dbReference type="Pfam" id="PF00082"/>
    </source>
</evidence>
<evidence type="ECO:0000256" key="5">
    <source>
        <dbReference type="PIRSR" id="PIRSR615500-1"/>
    </source>
</evidence>
<dbReference type="PROSITE" id="PS51892">
    <property type="entry name" value="SUBTILASE"/>
    <property type="match status" value="1"/>
</dbReference>
<dbReference type="EC" id="3.4.21.62" evidence="8"/>
<dbReference type="InterPro" id="IPR036852">
    <property type="entry name" value="Peptidase_S8/S53_dom_sf"/>
</dbReference>
<evidence type="ECO:0000256" key="2">
    <source>
        <dbReference type="ARBA" id="ARBA00022670"/>
    </source>
</evidence>
<feature type="active site" description="Charge relay system" evidence="5 6">
    <location>
        <position position="432"/>
    </location>
</feature>
<accession>A0A1Y6K1Z9</accession>
<dbReference type="Proteomes" id="UP000195514">
    <property type="component" value="Chromosome I"/>
</dbReference>
<reference evidence="9" key="1">
    <citation type="submission" date="2017-05" db="EMBL/GenBank/DDBJ databases">
        <authorList>
            <person name="Kirkegaard R."/>
            <person name="Mcilroy J S."/>
        </authorList>
    </citation>
    <scope>NUCLEOTIDE SEQUENCE [LARGE SCALE GENOMIC DNA]</scope>
</reference>